<dbReference type="GO" id="GO:0008168">
    <property type="term" value="F:methyltransferase activity"/>
    <property type="evidence" value="ECO:0007669"/>
    <property type="project" value="UniProtKB-KW"/>
</dbReference>
<dbReference type="EMBL" id="CP033896">
    <property type="protein sequence ID" value="AZA12821.1"/>
    <property type="molecule type" value="Genomic_DNA"/>
</dbReference>
<evidence type="ECO:0000256" key="1">
    <source>
        <dbReference type="ARBA" id="ARBA00022946"/>
    </source>
</evidence>
<dbReference type="InterPro" id="IPR057460">
    <property type="entry name" value="CAF17_C"/>
</dbReference>
<reference evidence="3 4" key="1">
    <citation type="submission" date="2018-11" db="EMBL/GenBank/DDBJ databases">
        <authorList>
            <person name="Kleinhagauer T."/>
            <person name="Glaeser S.P."/>
            <person name="Spergser J."/>
            <person name="Ruckert C."/>
            <person name="Kaempfer P."/>
            <person name="Busse H.-J."/>
        </authorList>
    </citation>
    <scope>NUCLEOTIDE SEQUENCE [LARGE SCALE GENOMIC DNA]</scope>
    <source>
        <strain evidence="3 4">200CH</strain>
    </source>
</reference>
<dbReference type="AlphaFoldDB" id="A0A3G6J412"/>
<dbReference type="PANTHER" id="PTHR22602:SF0">
    <property type="entry name" value="TRANSFERASE CAF17, MITOCHONDRIAL-RELATED"/>
    <property type="match status" value="1"/>
</dbReference>
<dbReference type="Pfam" id="PF25455">
    <property type="entry name" value="Beta-barrel_CAF17_C"/>
    <property type="match status" value="1"/>
</dbReference>
<name>A0A3G6J412_9CORY</name>
<dbReference type="SUPFAM" id="SSF103025">
    <property type="entry name" value="Folate-binding domain"/>
    <property type="match status" value="1"/>
</dbReference>
<gene>
    <name evidence="3" type="ORF">CCHOA_01970</name>
</gene>
<keyword evidence="1" id="KW-0809">Transit peptide</keyword>
<organism evidence="3 4">
    <name type="scientific">Corynebacterium choanae</name>
    <dbReference type="NCBI Taxonomy" id="1862358"/>
    <lineage>
        <taxon>Bacteria</taxon>
        <taxon>Bacillati</taxon>
        <taxon>Actinomycetota</taxon>
        <taxon>Actinomycetes</taxon>
        <taxon>Mycobacteriales</taxon>
        <taxon>Corynebacteriaceae</taxon>
        <taxon>Corynebacterium</taxon>
    </lineage>
</organism>
<dbReference type="GO" id="GO:0016226">
    <property type="term" value="P:iron-sulfur cluster assembly"/>
    <property type="evidence" value="ECO:0007669"/>
    <property type="project" value="TreeGrafter"/>
</dbReference>
<dbReference type="Proteomes" id="UP000269019">
    <property type="component" value="Chromosome"/>
</dbReference>
<dbReference type="InterPro" id="IPR017703">
    <property type="entry name" value="YgfZ/GCV_T_CS"/>
</dbReference>
<dbReference type="GO" id="GO:0032259">
    <property type="term" value="P:methylation"/>
    <property type="evidence" value="ECO:0007669"/>
    <property type="project" value="UniProtKB-KW"/>
</dbReference>
<sequence>MTNEATLTPPNDGHTPAMVESADSAATGFLTRDYGGLIVDFAADVPATLRPSYQGDATVPWHYGDPFGEQAAIAAGTRPRVIVTDEQHAVRISGADAPDLLHRLTTQHFLGDTTSINGAGLLTLSAQGHINQQLTVFTGDDTAIYGVGAAADVTAFSDHVTRMKFWSDVTVTPTVLNRVVILGGTASHHGQLAANPALQPLVTVAAHITWAGLCRTDLLVDPQHLPALITTLTGDGISLAGMMAYEALRIAAGIARREPDLAANSIPHESHHLLGRGATPAAVHLDKGCYPGQETVARVENLGQPPKLLVVAHLDGSAPQLPAPGTAISNGRRTVGTIGSVIEHHEYGPIALALVKRSAVGKTGTLTAAGQSIAIDPDSLPPDSGPKAGRVALAKLRGLDPTDD</sequence>
<evidence type="ECO:0000259" key="2">
    <source>
        <dbReference type="Pfam" id="PF25455"/>
    </source>
</evidence>
<dbReference type="PANTHER" id="PTHR22602">
    <property type="entry name" value="TRANSFERASE CAF17, MITOCHONDRIAL-RELATED"/>
    <property type="match status" value="1"/>
</dbReference>
<keyword evidence="3" id="KW-0808">Transferase</keyword>
<dbReference type="InterPro" id="IPR045179">
    <property type="entry name" value="YgfZ/GcvT"/>
</dbReference>
<dbReference type="InterPro" id="IPR027266">
    <property type="entry name" value="TrmE/GcvT-like"/>
</dbReference>
<keyword evidence="4" id="KW-1185">Reference proteome</keyword>
<feature type="domain" description="CAF17 C-terminal" evidence="2">
    <location>
        <begin position="314"/>
        <end position="375"/>
    </location>
</feature>
<dbReference type="Gene3D" id="3.30.1360.120">
    <property type="entry name" value="Probable tRNA modification gtpase trme, domain 1"/>
    <property type="match status" value="1"/>
</dbReference>
<dbReference type="KEGG" id="ccho:CCHOA_01970"/>
<dbReference type="OrthoDB" id="9796287at2"/>
<evidence type="ECO:0000313" key="3">
    <source>
        <dbReference type="EMBL" id="AZA12821.1"/>
    </source>
</evidence>
<protein>
    <submittedName>
        <fullName evidence="3">Aminomethyltransferase folate-binding domain protein</fullName>
    </submittedName>
</protein>
<dbReference type="RefSeq" id="WP_123926141.1">
    <property type="nucleotide sequence ID" value="NZ_CP033896.1"/>
</dbReference>
<keyword evidence="3" id="KW-0489">Methyltransferase</keyword>
<dbReference type="NCBIfam" id="TIGR03317">
    <property type="entry name" value="ygfZ_signature"/>
    <property type="match status" value="1"/>
</dbReference>
<evidence type="ECO:0000313" key="4">
    <source>
        <dbReference type="Proteomes" id="UP000269019"/>
    </source>
</evidence>
<proteinExistence type="predicted"/>
<accession>A0A3G6J412</accession>